<reference evidence="2" key="1">
    <citation type="submission" date="2017-02" db="EMBL/GenBank/DDBJ databases">
        <authorList>
            <person name="Regsiter A."/>
            <person name="William W."/>
        </authorList>
    </citation>
    <scope>NUCLEOTIDE SEQUENCE</scope>
    <source>
        <strain evidence="2">Bib</strain>
    </source>
</reference>
<keyword evidence="1" id="KW-1133">Transmembrane helix</keyword>
<feature type="transmembrane region" description="Helical" evidence="1">
    <location>
        <begin position="5"/>
        <end position="21"/>
    </location>
</feature>
<evidence type="ECO:0000313" key="2">
    <source>
        <dbReference type="EMBL" id="SLM13646.1"/>
    </source>
</evidence>
<name>A0A3P3XJD3_9SPIR</name>
<feature type="transmembrane region" description="Helical" evidence="1">
    <location>
        <begin position="27"/>
        <end position="45"/>
    </location>
</feature>
<sequence>MFYIYLAILAVVLALTVWVLFDTKKLSLQVTAAMVIVPLLLRLLMIK</sequence>
<proteinExistence type="predicted"/>
<keyword evidence="1" id="KW-0472">Membrane</keyword>
<evidence type="ECO:0000256" key="1">
    <source>
        <dbReference type="SAM" id="Phobius"/>
    </source>
</evidence>
<dbReference type="EMBL" id="FWDM01000022">
    <property type="protein sequence ID" value="SLM13646.1"/>
    <property type="molecule type" value="Genomic_DNA"/>
</dbReference>
<dbReference type="AlphaFoldDB" id="A0A3P3XJD3"/>
<protein>
    <submittedName>
        <fullName evidence="2">Uncharacterized protein</fullName>
    </submittedName>
</protein>
<accession>A0A3P3XJD3</accession>
<gene>
    <name evidence="2" type="ORF">SPIROBIBN47_290150</name>
</gene>
<keyword evidence="1" id="KW-0812">Transmembrane</keyword>
<organism evidence="2">
    <name type="scientific">uncultured spirochete</name>
    <dbReference type="NCBI Taxonomy" id="156406"/>
    <lineage>
        <taxon>Bacteria</taxon>
        <taxon>Pseudomonadati</taxon>
        <taxon>Spirochaetota</taxon>
        <taxon>Spirochaetia</taxon>
        <taxon>Spirochaetales</taxon>
        <taxon>environmental samples</taxon>
    </lineage>
</organism>